<dbReference type="CDD" id="cd04301">
    <property type="entry name" value="NAT_SF"/>
    <property type="match status" value="1"/>
</dbReference>
<dbReference type="RefSeq" id="WP_168660496.1">
    <property type="nucleotide sequence ID" value="NZ_CP051180.1"/>
</dbReference>
<accession>A0A6H1UDS7</accession>
<dbReference type="GO" id="GO:0016747">
    <property type="term" value="F:acyltransferase activity, transferring groups other than amino-acyl groups"/>
    <property type="evidence" value="ECO:0007669"/>
    <property type="project" value="InterPro"/>
</dbReference>
<dbReference type="EMBL" id="CP051180">
    <property type="protein sequence ID" value="QIZ77235.1"/>
    <property type="molecule type" value="Genomic_DNA"/>
</dbReference>
<dbReference type="Gene3D" id="3.40.630.30">
    <property type="match status" value="1"/>
</dbReference>
<dbReference type="SUPFAM" id="SSF55729">
    <property type="entry name" value="Acyl-CoA N-acyltransferases (Nat)"/>
    <property type="match status" value="1"/>
</dbReference>
<feature type="domain" description="N-acetyltransferase" evidence="1">
    <location>
        <begin position="13"/>
        <end position="149"/>
    </location>
</feature>
<dbReference type="KEGG" id="fes:HER31_10300"/>
<proteinExistence type="predicted"/>
<protein>
    <submittedName>
        <fullName evidence="2">GNAT family N-acetyltransferase</fullName>
    </submittedName>
</protein>
<dbReference type="Pfam" id="PF13673">
    <property type="entry name" value="Acetyltransf_10"/>
    <property type="match status" value="1"/>
</dbReference>
<keyword evidence="3" id="KW-1185">Reference proteome</keyword>
<evidence type="ECO:0000259" key="1">
    <source>
        <dbReference type="PROSITE" id="PS51186"/>
    </source>
</evidence>
<keyword evidence="2" id="KW-0808">Transferase</keyword>
<sequence>MTSIQQDVTWTWMSFEQLTTQQLYAVLQLREQVFQIEQNSLYVDVDGEDQQALHLLVEQQGQLVGYLRLLQPDEQLIKLGRIVLAPAARGGSLGRALIQEGLKHGQKLNPSAKIKISAQVALEQYYGQFGFEVTSTPYDDGGVMHQDMELRCSSVQVTHQ</sequence>
<name>A0A6H1UDS7_9GAMM</name>
<dbReference type="PROSITE" id="PS51186">
    <property type="entry name" value="GNAT"/>
    <property type="match status" value="1"/>
</dbReference>
<dbReference type="InterPro" id="IPR000182">
    <property type="entry name" value="GNAT_dom"/>
</dbReference>
<dbReference type="Proteomes" id="UP000501602">
    <property type="component" value="Chromosome"/>
</dbReference>
<gene>
    <name evidence="2" type="ORF">HER31_10300</name>
</gene>
<dbReference type="InterPro" id="IPR016181">
    <property type="entry name" value="Acyl_CoA_acyltransferase"/>
</dbReference>
<evidence type="ECO:0000313" key="3">
    <source>
        <dbReference type="Proteomes" id="UP000501602"/>
    </source>
</evidence>
<evidence type="ECO:0000313" key="2">
    <source>
        <dbReference type="EMBL" id="QIZ77235.1"/>
    </source>
</evidence>
<organism evidence="2 3">
    <name type="scientific">Ferrimonas lipolytica</name>
    <dbReference type="NCBI Taxonomy" id="2724191"/>
    <lineage>
        <taxon>Bacteria</taxon>
        <taxon>Pseudomonadati</taxon>
        <taxon>Pseudomonadota</taxon>
        <taxon>Gammaproteobacteria</taxon>
        <taxon>Alteromonadales</taxon>
        <taxon>Ferrimonadaceae</taxon>
        <taxon>Ferrimonas</taxon>
    </lineage>
</organism>
<dbReference type="AlphaFoldDB" id="A0A6H1UDS7"/>
<reference evidence="2 3" key="1">
    <citation type="submission" date="2020-04" db="EMBL/GenBank/DDBJ databases">
        <title>Ferrimonas sp. S7 isolated from sea water.</title>
        <authorList>
            <person name="Bae S.S."/>
            <person name="Baek K."/>
        </authorList>
    </citation>
    <scope>NUCLEOTIDE SEQUENCE [LARGE SCALE GENOMIC DNA]</scope>
    <source>
        <strain evidence="2 3">S7</strain>
    </source>
</reference>